<dbReference type="AlphaFoldDB" id="A0A243RIQ6"/>
<dbReference type="InterPro" id="IPR018647">
    <property type="entry name" value="SLFN_3-like_DNA/RNA_helicase"/>
</dbReference>
<name>A0A243RIQ6_9ACTN</name>
<dbReference type="EMBL" id="NGFP01000099">
    <property type="protein sequence ID" value="OUC94675.1"/>
    <property type="molecule type" value="Genomic_DNA"/>
</dbReference>
<dbReference type="RefSeq" id="WP_086575146.1">
    <property type="nucleotide sequence ID" value="NZ_NGFP01000099.1"/>
</dbReference>
<comment type="caution">
    <text evidence="2">The sequence shown here is derived from an EMBL/GenBank/DDBJ whole genome shotgun (WGS) entry which is preliminary data.</text>
</comment>
<sequence>MSNHGSAVVRRPAQELAALASADHLAVGDLVATNLKAVQSAQPSASAIRSWNSGLPTLAQDLVEAGLGDVEMLIEFQLPLTSMRADVVLAGVDRRTGEDTYVIVELKPWSQAKLYEGDPDLALPLTASRNPVLHPVLQVDGYCDYLVDFVSTLQHHRDAVHGLAYLYNASDSDIEDLYRIAQDRKFRLFSKSRRGAFLDYLREQFAPQSGTDAADRLLNSTVRPSKQLIKLATEEIRNREQFVLLAEQRLAYEIVLKAVTKALRSDFKTVVIVTGGPGSGKSAIALALLGELSRQRRNVIHATGSHALTETMRRVAGKGSAGVKNLFKYFNSFMQAEPNSLDVLICDEAHRIRRTSQNRYTPARLRDNRPQIDELIDAARVPVFLLDEHQVVRPGEMGTVAEIRDHAAARGLRVHEILLDGQFRAGGSGAYDEWVLRFLGLHDGPPEAWKGDDLFTVSLAESPHRLETLLRAKQKEGYSARITAGLCWPWSDPRVDGTLVRDVQIGDWSFPWSVKGNRAVGEAPASALWATQEGGFEQVGFVYNAQGFEYDWNGVIIGPDLVYRGGKLTTVRSASKDPSLTRGITDQQVSRLIRNTYKVLLTRGMVGTVIYSVDPATQNFLAKLLPTV</sequence>
<dbReference type="SMART" id="SM00382">
    <property type="entry name" value="AAA"/>
    <property type="match status" value="1"/>
</dbReference>
<dbReference type="Gene3D" id="3.40.50.300">
    <property type="entry name" value="P-loop containing nucleotide triphosphate hydrolases"/>
    <property type="match status" value="1"/>
</dbReference>
<gene>
    <name evidence="2" type="ORF">CA984_21460</name>
</gene>
<protein>
    <submittedName>
        <fullName evidence="2">ATP-binding protein</fullName>
    </submittedName>
</protein>
<dbReference type="GO" id="GO:0005524">
    <property type="term" value="F:ATP binding"/>
    <property type="evidence" value="ECO:0007669"/>
    <property type="project" value="UniProtKB-KW"/>
</dbReference>
<dbReference type="InterPro" id="IPR003593">
    <property type="entry name" value="AAA+_ATPase"/>
</dbReference>
<dbReference type="InterPro" id="IPR027417">
    <property type="entry name" value="P-loop_NTPase"/>
</dbReference>
<keyword evidence="2" id="KW-0067">ATP-binding</keyword>
<evidence type="ECO:0000313" key="3">
    <source>
        <dbReference type="Proteomes" id="UP000194761"/>
    </source>
</evidence>
<dbReference type="Pfam" id="PF09848">
    <property type="entry name" value="SLFN-g3_helicase"/>
    <property type="match status" value="1"/>
</dbReference>
<dbReference type="Proteomes" id="UP000194761">
    <property type="component" value="Unassembled WGS sequence"/>
</dbReference>
<evidence type="ECO:0000259" key="1">
    <source>
        <dbReference type="SMART" id="SM00382"/>
    </source>
</evidence>
<organism evidence="2 3">
    <name type="scientific">Streptosporangium minutum</name>
    <dbReference type="NCBI Taxonomy" id="569862"/>
    <lineage>
        <taxon>Bacteria</taxon>
        <taxon>Bacillati</taxon>
        <taxon>Actinomycetota</taxon>
        <taxon>Actinomycetes</taxon>
        <taxon>Streptosporangiales</taxon>
        <taxon>Streptosporangiaceae</taxon>
        <taxon>Streptosporangium</taxon>
    </lineage>
</organism>
<keyword evidence="2" id="KW-0547">Nucleotide-binding</keyword>
<reference evidence="2 3" key="1">
    <citation type="submission" date="2017-05" db="EMBL/GenBank/DDBJ databases">
        <title>Biotechnological potential of actinobacteria isolated from South African environments.</title>
        <authorList>
            <person name="Le Roes-Hill M."/>
            <person name="Prins A."/>
            <person name="Durrell K.A."/>
        </authorList>
    </citation>
    <scope>NUCLEOTIDE SEQUENCE [LARGE SCALE GENOMIC DNA]</scope>
    <source>
        <strain evidence="2">M26</strain>
    </source>
</reference>
<feature type="domain" description="AAA+ ATPase" evidence="1">
    <location>
        <begin position="267"/>
        <end position="396"/>
    </location>
</feature>
<proteinExistence type="predicted"/>
<evidence type="ECO:0000313" key="2">
    <source>
        <dbReference type="EMBL" id="OUC94675.1"/>
    </source>
</evidence>
<dbReference type="CDD" id="cd00009">
    <property type="entry name" value="AAA"/>
    <property type="match status" value="1"/>
</dbReference>
<accession>A0A243RIQ6</accession>
<dbReference type="SUPFAM" id="SSF52540">
    <property type="entry name" value="P-loop containing nucleoside triphosphate hydrolases"/>
    <property type="match status" value="1"/>
</dbReference>
<keyword evidence="3" id="KW-1185">Reference proteome</keyword>